<evidence type="ECO:0000256" key="1">
    <source>
        <dbReference type="SAM" id="MobiDB-lite"/>
    </source>
</evidence>
<feature type="region of interest" description="Disordered" evidence="1">
    <location>
        <begin position="522"/>
        <end position="607"/>
    </location>
</feature>
<dbReference type="OMA" id="PMLDNRL"/>
<feature type="compositionally biased region" description="Polar residues" evidence="1">
    <location>
        <begin position="482"/>
        <end position="496"/>
    </location>
</feature>
<keyword evidence="3" id="KW-1185">Reference proteome</keyword>
<feature type="transmembrane region" description="Helical" evidence="2">
    <location>
        <begin position="356"/>
        <end position="378"/>
    </location>
</feature>
<feature type="transmembrane region" description="Helical" evidence="2">
    <location>
        <begin position="260"/>
        <end position="283"/>
    </location>
</feature>
<keyword evidence="2" id="KW-0472">Membrane</keyword>
<name>A0A8B7XLN4_ACAPL</name>
<reference evidence="4 5" key="1">
    <citation type="submission" date="2025-04" db="UniProtKB">
        <authorList>
            <consortium name="RefSeq"/>
        </authorList>
    </citation>
    <scope>IDENTIFICATION</scope>
</reference>
<feature type="compositionally biased region" description="Basic and acidic residues" evidence="1">
    <location>
        <begin position="497"/>
        <end position="508"/>
    </location>
</feature>
<dbReference type="Proteomes" id="UP000694845">
    <property type="component" value="Unplaced"/>
</dbReference>
<feature type="transmembrane region" description="Helical" evidence="2">
    <location>
        <begin position="26"/>
        <end position="45"/>
    </location>
</feature>
<dbReference type="RefSeq" id="XP_022080877.1">
    <property type="nucleotide sequence ID" value="XM_022225185.1"/>
</dbReference>
<sequence>MEQISPPTTVMVCSHKLTIKLNSLESIWYCIFVVVVTLFLCLDATRHYAHYDKLEWPQGRPSAELNLYILLILSAFLLIILFIPTQIFKVGNRANDQGKLGLFKENSNGRASLSTNRKIVKYFQAIRRVTKHLGPVGATLHFISAFCLLLPLMFLQARAIQYGLLTSDAIWRSEVLVGVTTVEEFEQLARSMHNNSGSFFPSNLNHTLSKIIPSVDPFKVYMVTLNYINYVIPLFFYGVRYADVFWFCHKGFAFVFSTQLMLNAIQYALGFIGFSLLYKLHWYGWHTYGIQADPVFQKPTGLVGVYLSNNITVFMSAVITYMYGYSRLKEAEYKQKAARTGIPINPTSFPLKCNGYIANIAAALVMCVFVACKVPLTIEYLGVYQVSKDARLLACMIFDTIYMAFWLFMWIGFTVKRDWDFTIHPPSDRDESTEQGSSSSVNQCFSVSSSQDVELRQISSSNERTEKNSCNQVGVLIRHKTSNTSHSCQGSSSNTPSERKIRSSEDSKGNVASNVYTRLFSSDSEGSFPAKPESFCPTASSCSPSRGQQTPSHFRGITRSPHRSSDPNSRSIEEESLLSQSINDELNGEEPQSPDKSCESQSADMVC</sequence>
<dbReference type="RefSeq" id="XP_022080875.1">
    <property type="nucleotide sequence ID" value="XM_022225183.1"/>
</dbReference>
<gene>
    <name evidence="4 5 6 7" type="primary">LOC110973936</name>
</gene>
<feature type="transmembrane region" description="Helical" evidence="2">
    <location>
        <begin position="227"/>
        <end position="248"/>
    </location>
</feature>
<dbReference type="AlphaFoldDB" id="A0A8B7XLN4"/>
<dbReference type="PANTHER" id="PTHR21579:SF20">
    <property type="entry name" value="PROTEIN TINCAR"/>
    <property type="match status" value="1"/>
</dbReference>
<protein>
    <submittedName>
        <fullName evidence="4 5">Protein tincar-like isoform X1</fullName>
    </submittedName>
</protein>
<dbReference type="InterPro" id="IPR053291">
    <property type="entry name" value="Ommatidial_diff-associated"/>
</dbReference>
<dbReference type="PANTHER" id="PTHR21579">
    <property type="entry name" value="PROTEIN TINCAR"/>
    <property type="match status" value="1"/>
</dbReference>
<evidence type="ECO:0000313" key="6">
    <source>
        <dbReference type="RefSeq" id="XP_022080877.1"/>
    </source>
</evidence>
<dbReference type="KEGG" id="aplc:110973936"/>
<organism evidence="3 4">
    <name type="scientific">Acanthaster planci</name>
    <name type="common">Crown-of-thorns starfish</name>
    <dbReference type="NCBI Taxonomy" id="133434"/>
    <lineage>
        <taxon>Eukaryota</taxon>
        <taxon>Metazoa</taxon>
        <taxon>Echinodermata</taxon>
        <taxon>Eleutherozoa</taxon>
        <taxon>Asterozoa</taxon>
        <taxon>Asteroidea</taxon>
        <taxon>Valvatacea</taxon>
        <taxon>Valvatida</taxon>
        <taxon>Acanthasteridae</taxon>
        <taxon>Acanthaster</taxon>
    </lineage>
</organism>
<feature type="transmembrane region" description="Helical" evidence="2">
    <location>
        <begin position="65"/>
        <end position="83"/>
    </location>
</feature>
<dbReference type="OrthoDB" id="10033661at2759"/>
<feature type="transmembrane region" description="Helical" evidence="2">
    <location>
        <begin position="303"/>
        <end position="324"/>
    </location>
</feature>
<dbReference type="GeneID" id="110973936"/>
<keyword evidence="2" id="KW-0812">Transmembrane</keyword>
<dbReference type="RefSeq" id="XP_022080878.1">
    <property type="nucleotide sequence ID" value="XM_022225186.1"/>
</dbReference>
<feature type="transmembrane region" description="Helical" evidence="2">
    <location>
        <begin position="133"/>
        <end position="155"/>
    </location>
</feature>
<evidence type="ECO:0000256" key="2">
    <source>
        <dbReference type="SAM" id="Phobius"/>
    </source>
</evidence>
<keyword evidence="2" id="KW-1133">Transmembrane helix</keyword>
<evidence type="ECO:0000313" key="3">
    <source>
        <dbReference type="Proteomes" id="UP000694845"/>
    </source>
</evidence>
<feature type="compositionally biased region" description="Polar residues" evidence="1">
    <location>
        <begin position="537"/>
        <end position="552"/>
    </location>
</feature>
<dbReference type="RefSeq" id="XP_022080876.1">
    <property type="nucleotide sequence ID" value="XM_022225184.1"/>
</dbReference>
<feature type="transmembrane region" description="Helical" evidence="2">
    <location>
        <begin position="390"/>
        <end position="413"/>
    </location>
</feature>
<evidence type="ECO:0000313" key="7">
    <source>
        <dbReference type="RefSeq" id="XP_022080878.1"/>
    </source>
</evidence>
<evidence type="ECO:0000313" key="5">
    <source>
        <dbReference type="RefSeq" id="XP_022080876.1"/>
    </source>
</evidence>
<evidence type="ECO:0000313" key="4">
    <source>
        <dbReference type="RefSeq" id="XP_022080875.1"/>
    </source>
</evidence>
<feature type="region of interest" description="Disordered" evidence="1">
    <location>
        <begin position="481"/>
        <end position="509"/>
    </location>
</feature>
<accession>A0A8B7XLN4</accession>
<proteinExistence type="predicted"/>